<dbReference type="PATRIC" id="fig|1001583.3.peg.2097"/>
<evidence type="ECO:0000313" key="1">
    <source>
        <dbReference type="EMBL" id="BAN07749.1"/>
    </source>
</evidence>
<proteinExistence type="predicted"/>
<dbReference type="KEGG" id="lbk:LVISKB_2114"/>
<dbReference type="AlphaFoldDB" id="M5AFZ5"/>
<gene>
    <name evidence="1" type="ORF">LVISKB_2114</name>
</gene>
<organism evidence="1 2">
    <name type="scientific">Levilactobacillus brevis KB290</name>
    <dbReference type="NCBI Taxonomy" id="1001583"/>
    <lineage>
        <taxon>Bacteria</taxon>
        <taxon>Bacillati</taxon>
        <taxon>Bacillota</taxon>
        <taxon>Bacilli</taxon>
        <taxon>Lactobacillales</taxon>
        <taxon>Lactobacillaceae</taxon>
        <taxon>Levilactobacillus</taxon>
    </lineage>
</organism>
<dbReference type="EMBL" id="AP012167">
    <property type="protein sequence ID" value="BAN07749.1"/>
    <property type="molecule type" value="Genomic_DNA"/>
</dbReference>
<evidence type="ECO:0000313" key="2">
    <source>
        <dbReference type="Proteomes" id="UP000012042"/>
    </source>
</evidence>
<name>M5AFZ5_LEVBR</name>
<dbReference type="Proteomes" id="UP000012042">
    <property type="component" value="Chromosome"/>
</dbReference>
<sequence length="42" mass="4794">MLPERFMQSSAKYAITPTPLDFTVLPVSLTPQNQKMTFNTFT</sequence>
<reference evidence="1 2" key="1">
    <citation type="journal article" date="2013" name="PLoS ONE">
        <title>Genomic Analysis by Deep Sequencing of the Probiotic Lactobacillus brevis KB290 Harboring Nine Plasmids Reveals Genomic Stability.</title>
        <authorList>
            <person name="Fukao M."/>
            <person name="Oshima K."/>
            <person name="Morita H."/>
            <person name="Toh H."/>
            <person name="Suda W."/>
            <person name="Kim S.W."/>
            <person name="Suzuki S."/>
            <person name="Yakabe T."/>
            <person name="Hattori M."/>
            <person name="Yajima N."/>
        </authorList>
    </citation>
    <scope>NUCLEOTIDE SEQUENCE [LARGE SCALE GENOMIC DNA]</scope>
    <source>
        <strain evidence="1 2">KB290</strain>
    </source>
</reference>
<dbReference type="HOGENOM" id="CLU_3253107_0_0_9"/>
<protein>
    <submittedName>
        <fullName evidence="1">Uncharacterized protein</fullName>
    </submittedName>
</protein>
<accession>M5AFZ5</accession>